<dbReference type="KEGG" id="otm:OSB_16530"/>
<reference evidence="1 2" key="1">
    <citation type="journal article" date="2015" name="Genome Announc.">
        <title>Closed Genome Sequence of Octadecabacter temperatus SB1, the First Mesophilic Species of the Genus Octadecabacter.</title>
        <authorList>
            <person name="Voget S."/>
            <person name="Billerbeck S."/>
            <person name="Simon M."/>
            <person name="Daniel R."/>
        </authorList>
    </citation>
    <scope>NUCLEOTIDE SEQUENCE [LARGE SCALE GENOMIC DNA]</scope>
    <source>
        <strain evidence="1 2">SB1</strain>
    </source>
</reference>
<dbReference type="EMBL" id="CP012160">
    <property type="protein sequence ID" value="AKS46201.1"/>
    <property type="molecule type" value="Genomic_DNA"/>
</dbReference>
<dbReference type="RefSeq" id="WP_049834516.1">
    <property type="nucleotide sequence ID" value="NZ_CP012160.1"/>
</dbReference>
<dbReference type="Proteomes" id="UP000067444">
    <property type="component" value="Chromosome"/>
</dbReference>
<dbReference type="OrthoDB" id="7745802at2"/>
<dbReference type="AlphaFoldDB" id="A0A0K0Y5M9"/>
<proteinExistence type="predicted"/>
<evidence type="ECO:0000313" key="1">
    <source>
        <dbReference type="EMBL" id="AKS46201.1"/>
    </source>
</evidence>
<protein>
    <submittedName>
        <fullName evidence="1">Uncharacterized protein</fullName>
    </submittedName>
</protein>
<gene>
    <name evidence="1" type="ORF">OSB_16530</name>
</gene>
<evidence type="ECO:0000313" key="2">
    <source>
        <dbReference type="Proteomes" id="UP000067444"/>
    </source>
</evidence>
<keyword evidence="2" id="KW-1185">Reference proteome</keyword>
<sequence length="124" mass="12858">MLRNFLWANCFSCAVFGVLFVAMPQEVTHFVGSPPATIITALGLLLCINAVLLAVTATKLSHLPKVVLFFVLGDAGWVALTAACLIFGFWIEGAAATVVSIVVAIVVGGLGIGQYRHGVAGKSG</sequence>
<organism evidence="1 2">
    <name type="scientific">Octadecabacter temperatus</name>
    <dbReference type="NCBI Taxonomy" id="1458307"/>
    <lineage>
        <taxon>Bacteria</taxon>
        <taxon>Pseudomonadati</taxon>
        <taxon>Pseudomonadota</taxon>
        <taxon>Alphaproteobacteria</taxon>
        <taxon>Rhodobacterales</taxon>
        <taxon>Roseobacteraceae</taxon>
        <taxon>Octadecabacter</taxon>
    </lineage>
</organism>
<name>A0A0K0Y5M9_9RHOB</name>
<accession>A0A0K0Y5M9</accession>